<protein>
    <submittedName>
        <fullName evidence="1">Uncharacterized protein</fullName>
    </submittedName>
</protein>
<dbReference type="AlphaFoldDB" id="A0A540NQG1"/>
<dbReference type="EMBL" id="VIEB01000012">
    <property type="protein sequence ID" value="TQE13277.1"/>
    <property type="molecule type" value="Genomic_DNA"/>
</dbReference>
<gene>
    <name evidence="1" type="ORF">C1H46_001084</name>
</gene>
<name>A0A540NQG1_MALBA</name>
<dbReference type="Proteomes" id="UP000315295">
    <property type="component" value="Unassembled WGS sequence"/>
</dbReference>
<keyword evidence="2" id="KW-1185">Reference proteome</keyword>
<evidence type="ECO:0000313" key="2">
    <source>
        <dbReference type="Proteomes" id="UP000315295"/>
    </source>
</evidence>
<proteinExistence type="predicted"/>
<organism evidence="1 2">
    <name type="scientific">Malus baccata</name>
    <name type="common">Siberian crab apple</name>
    <name type="synonym">Pyrus baccata</name>
    <dbReference type="NCBI Taxonomy" id="106549"/>
    <lineage>
        <taxon>Eukaryota</taxon>
        <taxon>Viridiplantae</taxon>
        <taxon>Streptophyta</taxon>
        <taxon>Embryophyta</taxon>
        <taxon>Tracheophyta</taxon>
        <taxon>Spermatophyta</taxon>
        <taxon>Magnoliopsida</taxon>
        <taxon>eudicotyledons</taxon>
        <taxon>Gunneridae</taxon>
        <taxon>Pentapetalae</taxon>
        <taxon>rosids</taxon>
        <taxon>fabids</taxon>
        <taxon>Rosales</taxon>
        <taxon>Rosaceae</taxon>
        <taxon>Amygdaloideae</taxon>
        <taxon>Maleae</taxon>
        <taxon>Malus</taxon>
    </lineage>
</organism>
<evidence type="ECO:0000313" key="1">
    <source>
        <dbReference type="EMBL" id="TQE13277.1"/>
    </source>
</evidence>
<accession>A0A540NQG1</accession>
<reference evidence="1 2" key="1">
    <citation type="journal article" date="2019" name="G3 (Bethesda)">
        <title>Sequencing of a Wild Apple (Malus baccata) Genome Unravels the Differences Between Cultivated and Wild Apple Species Regarding Disease Resistance and Cold Tolerance.</title>
        <authorList>
            <person name="Chen X."/>
        </authorList>
    </citation>
    <scope>NUCLEOTIDE SEQUENCE [LARGE SCALE GENOMIC DNA]</scope>
    <source>
        <strain evidence="2">cv. Shandingzi</strain>
        <tissue evidence="1">Leaves</tissue>
    </source>
</reference>
<sequence>MHLGTRSYSFNNDCRRRNLYESKHEPPSGIANRLFAITQTLDDGGNKRIEIEFEVVAEEHGNGDQCLQSALRDYEVVVLEKILAAIDELRHL</sequence>
<comment type="caution">
    <text evidence="1">The sequence shown here is derived from an EMBL/GenBank/DDBJ whole genome shotgun (WGS) entry which is preliminary data.</text>
</comment>